<evidence type="ECO:0000313" key="1">
    <source>
        <dbReference type="EMBL" id="MBX42901.1"/>
    </source>
</evidence>
<sequence length="33" mass="3771">MHMEEQKEEKVLALKPQLLHHTLMGSNPLAICT</sequence>
<name>A0A2P2NK64_RHIMU</name>
<reference evidence="1" key="1">
    <citation type="submission" date="2018-02" db="EMBL/GenBank/DDBJ databases">
        <title>Rhizophora mucronata_Transcriptome.</title>
        <authorList>
            <person name="Meera S.P."/>
            <person name="Sreeshan A."/>
            <person name="Augustine A."/>
        </authorList>
    </citation>
    <scope>NUCLEOTIDE SEQUENCE</scope>
    <source>
        <tissue evidence="1">Leaf</tissue>
    </source>
</reference>
<accession>A0A2P2NK64</accession>
<dbReference type="GO" id="GO:0016740">
    <property type="term" value="F:transferase activity"/>
    <property type="evidence" value="ECO:0007669"/>
    <property type="project" value="UniProtKB-KW"/>
</dbReference>
<keyword evidence="1" id="KW-0808">Transferase</keyword>
<dbReference type="AlphaFoldDB" id="A0A2P2NK64"/>
<protein>
    <submittedName>
        <fullName evidence="1">Transferase transferring glycosyl groups</fullName>
    </submittedName>
</protein>
<proteinExistence type="predicted"/>
<dbReference type="EMBL" id="GGEC01062417">
    <property type="protein sequence ID" value="MBX42901.1"/>
    <property type="molecule type" value="Transcribed_RNA"/>
</dbReference>
<organism evidence="1">
    <name type="scientific">Rhizophora mucronata</name>
    <name type="common">Asiatic mangrove</name>
    <dbReference type="NCBI Taxonomy" id="61149"/>
    <lineage>
        <taxon>Eukaryota</taxon>
        <taxon>Viridiplantae</taxon>
        <taxon>Streptophyta</taxon>
        <taxon>Embryophyta</taxon>
        <taxon>Tracheophyta</taxon>
        <taxon>Spermatophyta</taxon>
        <taxon>Magnoliopsida</taxon>
        <taxon>eudicotyledons</taxon>
        <taxon>Gunneridae</taxon>
        <taxon>Pentapetalae</taxon>
        <taxon>rosids</taxon>
        <taxon>fabids</taxon>
        <taxon>Malpighiales</taxon>
        <taxon>Rhizophoraceae</taxon>
        <taxon>Rhizophora</taxon>
    </lineage>
</organism>